<evidence type="ECO:0000313" key="1">
    <source>
        <dbReference type="EMBL" id="KAF2140249.1"/>
    </source>
</evidence>
<reference evidence="1" key="1">
    <citation type="journal article" date="2020" name="Stud. Mycol.">
        <title>101 Dothideomycetes genomes: a test case for predicting lifestyles and emergence of pathogens.</title>
        <authorList>
            <person name="Haridas S."/>
            <person name="Albert R."/>
            <person name="Binder M."/>
            <person name="Bloem J."/>
            <person name="Labutti K."/>
            <person name="Salamov A."/>
            <person name="Andreopoulos B."/>
            <person name="Baker S."/>
            <person name="Barry K."/>
            <person name="Bills G."/>
            <person name="Bluhm B."/>
            <person name="Cannon C."/>
            <person name="Castanera R."/>
            <person name="Culley D."/>
            <person name="Daum C."/>
            <person name="Ezra D."/>
            <person name="Gonzalez J."/>
            <person name="Henrissat B."/>
            <person name="Kuo A."/>
            <person name="Liang C."/>
            <person name="Lipzen A."/>
            <person name="Lutzoni F."/>
            <person name="Magnuson J."/>
            <person name="Mondo S."/>
            <person name="Nolan M."/>
            <person name="Ohm R."/>
            <person name="Pangilinan J."/>
            <person name="Park H.-J."/>
            <person name="Ramirez L."/>
            <person name="Alfaro M."/>
            <person name="Sun H."/>
            <person name="Tritt A."/>
            <person name="Yoshinaga Y."/>
            <person name="Zwiers L.-H."/>
            <person name="Turgeon B."/>
            <person name="Goodwin S."/>
            <person name="Spatafora J."/>
            <person name="Crous P."/>
            <person name="Grigoriev I."/>
        </authorList>
    </citation>
    <scope>NUCLEOTIDE SEQUENCE</scope>
    <source>
        <strain evidence="1">CBS 121167</strain>
    </source>
</reference>
<evidence type="ECO:0000313" key="2">
    <source>
        <dbReference type="Proteomes" id="UP000799438"/>
    </source>
</evidence>
<accession>A0A6A6B7Y6</accession>
<name>A0A6A6B7Y6_9PEZI</name>
<dbReference type="RefSeq" id="XP_033395962.1">
    <property type="nucleotide sequence ID" value="XM_033546805.1"/>
</dbReference>
<gene>
    <name evidence="1" type="ORF">K452DRAFT_53445</name>
</gene>
<dbReference type="AlphaFoldDB" id="A0A6A6B7Y6"/>
<sequence>MAAGWHKGIERLSGWCFGSFIQKHRWRHTTNGIILHGVNCSRHRSLVKRCDLRASGTLFCSFFTDSCPVAFPAPSEVEKNLAFALASRMSFPPKTSFLLGIAFSGGLVESGTWLGGFY</sequence>
<dbReference type="EMBL" id="ML995490">
    <property type="protein sequence ID" value="KAF2140249.1"/>
    <property type="molecule type" value="Genomic_DNA"/>
</dbReference>
<dbReference type="Proteomes" id="UP000799438">
    <property type="component" value="Unassembled WGS sequence"/>
</dbReference>
<dbReference type="GeneID" id="54304312"/>
<organism evidence="1 2">
    <name type="scientific">Aplosporella prunicola CBS 121167</name>
    <dbReference type="NCBI Taxonomy" id="1176127"/>
    <lineage>
        <taxon>Eukaryota</taxon>
        <taxon>Fungi</taxon>
        <taxon>Dikarya</taxon>
        <taxon>Ascomycota</taxon>
        <taxon>Pezizomycotina</taxon>
        <taxon>Dothideomycetes</taxon>
        <taxon>Dothideomycetes incertae sedis</taxon>
        <taxon>Botryosphaeriales</taxon>
        <taxon>Aplosporellaceae</taxon>
        <taxon>Aplosporella</taxon>
    </lineage>
</organism>
<keyword evidence="2" id="KW-1185">Reference proteome</keyword>
<proteinExistence type="predicted"/>
<protein>
    <submittedName>
        <fullName evidence="1">Uncharacterized protein</fullName>
    </submittedName>
</protein>